<evidence type="ECO:0000313" key="3">
    <source>
        <dbReference type="Proteomes" id="UP000828390"/>
    </source>
</evidence>
<reference evidence="2" key="1">
    <citation type="journal article" date="2019" name="bioRxiv">
        <title>The Genome of the Zebra Mussel, Dreissena polymorpha: A Resource for Invasive Species Research.</title>
        <authorList>
            <person name="McCartney M.A."/>
            <person name="Auch B."/>
            <person name="Kono T."/>
            <person name="Mallez S."/>
            <person name="Zhang Y."/>
            <person name="Obille A."/>
            <person name="Becker A."/>
            <person name="Abrahante J.E."/>
            <person name="Garbe J."/>
            <person name="Badalamenti J.P."/>
            <person name="Herman A."/>
            <person name="Mangelson H."/>
            <person name="Liachko I."/>
            <person name="Sullivan S."/>
            <person name="Sone E.D."/>
            <person name="Koren S."/>
            <person name="Silverstein K.A.T."/>
            <person name="Beckman K.B."/>
            <person name="Gohl D.M."/>
        </authorList>
    </citation>
    <scope>NUCLEOTIDE SEQUENCE</scope>
    <source>
        <strain evidence="2">Duluth1</strain>
        <tissue evidence="2">Whole animal</tissue>
    </source>
</reference>
<organism evidence="2 3">
    <name type="scientific">Dreissena polymorpha</name>
    <name type="common">Zebra mussel</name>
    <name type="synonym">Mytilus polymorpha</name>
    <dbReference type="NCBI Taxonomy" id="45954"/>
    <lineage>
        <taxon>Eukaryota</taxon>
        <taxon>Metazoa</taxon>
        <taxon>Spiralia</taxon>
        <taxon>Lophotrochozoa</taxon>
        <taxon>Mollusca</taxon>
        <taxon>Bivalvia</taxon>
        <taxon>Autobranchia</taxon>
        <taxon>Heteroconchia</taxon>
        <taxon>Euheterodonta</taxon>
        <taxon>Imparidentia</taxon>
        <taxon>Neoheterodontei</taxon>
        <taxon>Myida</taxon>
        <taxon>Dreissenoidea</taxon>
        <taxon>Dreissenidae</taxon>
        <taxon>Dreissena</taxon>
    </lineage>
</organism>
<dbReference type="AlphaFoldDB" id="A0A9D4EK30"/>
<feature type="region of interest" description="Disordered" evidence="1">
    <location>
        <begin position="1"/>
        <end position="147"/>
    </location>
</feature>
<evidence type="ECO:0000313" key="2">
    <source>
        <dbReference type="EMBL" id="KAH3781111.1"/>
    </source>
</evidence>
<feature type="compositionally biased region" description="Polar residues" evidence="1">
    <location>
        <begin position="97"/>
        <end position="111"/>
    </location>
</feature>
<comment type="caution">
    <text evidence="2">The sequence shown here is derived from an EMBL/GenBank/DDBJ whole genome shotgun (WGS) entry which is preliminary data.</text>
</comment>
<proteinExistence type="predicted"/>
<keyword evidence="3" id="KW-1185">Reference proteome</keyword>
<accession>A0A9D4EK30</accession>
<protein>
    <submittedName>
        <fullName evidence="2">Uncharacterized protein</fullName>
    </submittedName>
</protein>
<feature type="compositionally biased region" description="Basic and acidic residues" evidence="1">
    <location>
        <begin position="11"/>
        <end position="25"/>
    </location>
</feature>
<name>A0A9D4EK30_DREPO</name>
<sequence>MHTLNQAAQQHRGENRDGSGKKKMQETSANRQSGHSMQTPNQALQKQGGEGRENVQLQPDSGNRRSDKNSKRQGNYNQYLDVQRQGGESRDGRNAHFQHQFNDPDQNKPQQGSGGKDGGCIPYQQHSSDSDDNKPKQGSGGRDSGHQIMLKPYQLEQQQGRDGYDHGQRGWTYSPEEQKQIQLWKPRQVEASKQMLYGVFGNVISILEVLESRVDKKGKIYKSKIAIPNQSSKSESDIRSIVQGQLLAFQMQNMVCPSNVSSSVNKELRVKTILWAAVRQDHKLAINEIDTYICKLYKILVKGRIQHEINYQSRNQVSAETMKETIPHIFKGRHDALAITEAFDEDHCKKAESPKTRYSRSSDAMKIGAERMSKTCPELKTILDNDVIEFTSSDVDM</sequence>
<feature type="compositionally biased region" description="Polar residues" evidence="1">
    <location>
        <begin position="26"/>
        <end position="45"/>
    </location>
</feature>
<gene>
    <name evidence="2" type="ORF">DPMN_158936</name>
</gene>
<dbReference type="Proteomes" id="UP000828390">
    <property type="component" value="Unassembled WGS sequence"/>
</dbReference>
<reference evidence="2" key="2">
    <citation type="submission" date="2020-11" db="EMBL/GenBank/DDBJ databases">
        <authorList>
            <person name="McCartney M.A."/>
            <person name="Auch B."/>
            <person name="Kono T."/>
            <person name="Mallez S."/>
            <person name="Becker A."/>
            <person name="Gohl D.M."/>
            <person name="Silverstein K.A.T."/>
            <person name="Koren S."/>
            <person name="Bechman K.B."/>
            <person name="Herman A."/>
            <person name="Abrahante J.E."/>
            <person name="Garbe J."/>
        </authorList>
    </citation>
    <scope>NUCLEOTIDE SEQUENCE</scope>
    <source>
        <strain evidence="2">Duluth1</strain>
        <tissue evidence="2">Whole animal</tissue>
    </source>
</reference>
<dbReference type="EMBL" id="JAIWYP010000008">
    <property type="protein sequence ID" value="KAH3781111.1"/>
    <property type="molecule type" value="Genomic_DNA"/>
</dbReference>
<evidence type="ECO:0000256" key="1">
    <source>
        <dbReference type="SAM" id="MobiDB-lite"/>
    </source>
</evidence>